<evidence type="ECO:0000313" key="1">
    <source>
        <dbReference type="EMBL" id="AII10433.1"/>
    </source>
</evidence>
<dbReference type="Proteomes" id="UP000028488">
    <property type="component" value="Plasmid pPDG1"/>
</dbReference>
<proteinExistence type="predicted"/>
<accession>A0A076EYE6</accession>
<dbReference type="AlphaFoldDB" id="A0A076EYE6"/>
<sequence length="68" mass="7641">MMCRSREQAEAALARLRSVLAELGVESKEATTRIVHLEVGGSGFDFLGFHQRSVWVTGRRDSTLRHKV</sequence>
<gene>
    <name evidence="1" type="ORF">EP51_39780</name>
</gene>
<reference evidence="1 2" key="1">
    <citation type="submission" date="2014-07" db="EMBL/GenBank/DDBJ databases">
        <title>Genome Sequence of Rhodococcus opacus Strain R7, a Biodegrader of Mono- and Polycyclic Aromatic Hydrocarbons.</title>
        <authorList>
            <person name="Di Gennaro P."/>
            <person name="Zampolli J."/>
            <person name="Presti I."/>
            <person name="Cappelletti M."/>
            <person name="D'Ursi P."/>
            <person name="Orro A."/>
            <person name="Mezzelani A."/>
            <person name="Milanesi L."/>
        </authorList>
    </citation>
    <scope>NUCLEOTIDE SEQUENCE [LARGE SCALE GENOMIC DNA]</scope>
    <source>
        <strain evidence="1 2">R7</strain>
        <plasmid evidence="1">pPDG1</plasmid>
    </source>
</reference>
<evidence type="ECO:0000313" key="2">
    <source>
        <dbReference type="Proteomes" id="UP000028488"/>
    </source>
</evidence>
<name>A0A076EYE6_RHOOP</name>
<geneLocation type="plasmid" evidence="1 2">
    <name>pPDG1</name>
</geneLocation>
<protein>
    <submittedName>
        <fullName evidence="1">Uncharacterized protein</fullName>
    </submittedName>
</protein>
<keyword evidence="1" id="KW-0614">Plasmid</keyword>
<dbReference type="EMBL" id="CP008948">
    <property type="protein sequence ID" value="AII10433.1"/>
    <property type="molecule type" value="Genomic_DNA"/>
</dbReference>
<organism evidence="1 2">
    <name type="scientific">Rhodococcus opacus</name>
    <name type="common">Nocardia opaca</name>
    <dbReference type="NCBI Taxonomy" id="37919"/>
    <lineage>
        <taxon>Bacteria</taxon>
        <taxon>Bacillati</taxon>
        <taxon>Actinomycetota</taxon>
        <taxon>Actinomycetes</taxon>
        <taxon>Mycobacteriales</taxon>
        <taxon>Nocardiaceae</taxon>
        <taxon>Rhodococcus</taxon>
    </lineage>
</organism>